<keyword evidence="2 4" id="KW-0479">Metal-binding</keyword>
<dbReference type="RefSeq" id="WP_377097698.1">
    <property type="nucleotide sequence ID" value="NZ_JBHTHU010000002.1"/>
</dbReference>
<evidence type="ECO:0000256" key="2">
    <source>
        <dbReference type="ARBA" id="ARBA00022723"/>
    </source>
</evidence>
<dbReference type="InterPro" id="IPR036909">
    <property type="entry name" value="Cyt_c-like_dom_sf"/>
</dbReference>
<evidence type="ECO:0000256" key="3">
    <source>
        <dbReference type="ARBA" id="ARBA00023004"/>
    </source>
</evidence>
<dbReference type="PANTHER" id="PTHR35008:SF4">
    <property type="entry name" value="BLL4482 PROTEIN"/>
    <property type="match status" value="1"/>
</dbReference>
<dbReference type="PANTHER" id="PTHR35008">
    <property type="entry name" value="BLL4482 PROTEIN-RELATED"/>
    <property type="match status" value="1"/>
</dbReference>
<dbReference type="PROSITE" id="PS51007">
    <property type="entry name" value="CYTC"/>
    <property type="match status" value="1"/>
</dbReference>
<dbReference type="PROSITE" id="PS51257">
    <property type="entry name" value="PROKAR_LIPOPROTEIN"/>
    <property type="match status" value="1"/>
</dbReference>
<evidence type="ECO:0000256" key="4">
    <source>
        <dbReference type="PROSITE-ProRule" id="PRU00433"/>
    </source>
</evidence>
<gene>
    <name evidence="7" type="ORF">ACFQZS_04465</name>
</gene>
<sequence length="137" mass="14818">MKWKVTGFLALFVVALIACQSDEELEFARYYSAGMVIYQSKCQNCHGSDGKGLAALIPALNNPAHLKANYSSLACLVKYGSKSSINPDGKTFGGEMPATDLPNVDIAKVLTYVTNSFGNKMGTINTQQVENNLKDCK</sequence>
<organism evidence="7 8">
    <name type="scientific">Mucilaginibacter calamicampi</name>
    <dbReference type="NCBI Taxonomy" id="1302352"/>
    <lineage>
        <taxon>Bacteria</taxon>
        <taxon>Pseudomonadati</taxon>
        <taxon>Bacteroidota</taxon>
        <taxon>Sphingobacteriia</taxon>
        <taxon>Sphingobacteriales</taxon>
        <taxon>Sphingobacteriaceae</taxon>
        <taxon>Mucilaginibacter</taxon>
    </lineage>
</organism>
<dbReference type="EMBL" id="JBHTHU010000002">
    <property type="protein sequence ID" value="MFD0749382.1"/>
    <property type="molecule type" value="Genomic_DNA"/>
</dbReference>
<keyword evidence="5" id="KW-0732">Signal</keyword>
<dbReference type="InterPro" id="IPR051459">
    <property type="entry name" value="Cytochrome_c-type_DH"/>
</dbReference>
<keyword evidence="3 4" id="KW-0408">Iron</keyword>
<evidence type="ECO:0000256" key="5">
    <source>
        <dbReference type="SAM" id="SignalP"/>
    </source>
</evidence>
<dbReference type="Proteomes" id="UP001596958">
    <property type="component" value="Unassembled WGS sequence"/>
</dbReference>
<evidence type="ECO:0000256" key="1">
    <source>
        <dbReference type="ARBA" id="ARBA00022617"/>
    </source>
</evidence>
<proteinExistence type="predicted"/>
<feature type="signal peptide" evidence="5">
    <location>
        <begin position="1"/>
        <end position="20"/>
    </location>
</feature>
<keyword evidence="8" id="KW-1185">Reference proteome</keyword>
<evidence type="ECO:0000259" key="6">
    <source>
        <dbReference type="PROSITE" id="PS51007"/>
    </source>
</evidence>
<feature type="domain" description="Cytochrome c" evidence="6">
    <location>
        <begin position="29"/>
        <end position="117"/>
    </location>
</feature>
<evidence type="ECO:0000313" key="7">
    <source>
        <dbReference type="EMBL" id="MFD0749382.1"/>
    </source>
</evidence>
<reference evidence="8" key="1">
    <citation type="journal article" date="2019" name="Int. J. Syst. Evol. Microbiol.">
        <title>The Global Catalogue of Microorganisms (GCM) 10K type strain sequencing project: providing services to taxonomists for standard genome sequencing and annotation.</title>
        <authorList>
            <consortium name="The Broad Institute Genomics Platform"/>
            <consortium name="The Broad Institute Genome Sequencing Center for Infectious Disease"/>
            <person name="Wu L."/>
            <person name="Ma J."/>
        </authorList>
    </citation>
    <scope>NUCLEOTIDE SEQUENCE [LARGE SCALE GENOMIC DNA]</scope>
    <source>
        <strain evidence="8">CCUG 63418</strain>
    </source>
</reference>
<accession>A0ABW2YVN8</accession>
<dbReference type="Pfam" id="PF00034">
    <property type="entry name" value="Cytochrom_C"/>
    <property type="match status" value="1"/>
</dbReference>
<dbReference type="SUPFAM" id="SSF46626">
    <property type="entry name" value="Cytochrome c"/>
    <property type="match status" value="1"/>
</dbReference>
<comment type="caution">
    <text evidence="7">The sequence shown here is derived from an EMBL/GenBank/DDBJ whole genome shotgun (WGS) entry which is preliminary data.</text>
</comment>
<name>A0ABW2YVN8_9SPHI</name>
<protein>
    <submittedName>
        <fullName evidence="7">C-type cytochrome</fullName>
    </submittedName>
</protein>
<dbReference type="InterPro" id="IPR009056">
    <property type="entry name" value="Cyt_c-like_dom"/>
</dbReference>
<feature type="chain" id="PRO_5045929086" evidence="5">
    <location>
        <begin position="21"/>
        <end position="137"/>
    </location>
</feature>
<dbReference type="Gene3D" id="1.10.760.10">
    <property type="entry name" value="Cytochrome c-like domain"/>
    <property type="match status" value="1"/>
</dbReference>
<evidence type="ECO:0000313" key="8">
    <source>
        <dbReference type="Proteomes" id="UP001596958"/>
    </source>
</evidence>
<keyword evidence="1 4" id="KW-0349">Heme</keyword>